<evidence type="ECO:0000313" key="2">
    <source>
        <dbReference type="EMBL" id="AZS90049.1"/>
    </source>
</evidence>
<gene>
    <name evidence="3" type="ORF">DDJ31_14035</name>
    <name evidence="2" type="ORF">ELQ87_25240</name>
</gene>
<evidence type="ECO:0000313" key="3">
    <source>
        <dbReference type="EMBL" id="QCN90556.1"/>
    </source>
</evidence>
<dbReference type="AlphaFoldDB" id="A0A3S9ZQU6"/>
<evidence type="ECO:0000256" key="1">
    <source>
        <dbReference type="SAM" id="MobiDB-lite"/>
    </source>
</evidence>
<dbReference type="OrthoDB" id="4301306at2"/>
<organism evidence="2 4">
    <name type="scientific">Streptomyces griseoviridis</name>
    <dbReference type="NCBI Taxonomy" id="45398"/>
    <lineage>
        <taxon>Bacteria</taxon>
        <taxon>Bacillati</taxon>
        <taxon>Actinomycetota</taxon>
        <taxon>Actinomycetes</taxon>
        <taxon>Kitasatosporales</taxon>
        <taxon>Streptomycetaceae</taxon>
        <taxon>Streptomyces</taxon>
    </lineage>
</organism>
<name>A0A3S9ZQU6_STRGD</name>
<reference evidence="2 4" key="2">
    <citation type="submission" date="2018-12" db="EMBL/GenBank/DDBJ databases">
        <title>Streptomyces griseoviridis F1-27 complete genome.</title>
        <authorList>
            <person name="Mariita R.M."/>
            <person name="Sello J.K."/>
        </authorList>
    </citation>
    <scope>NUCLEOTIDE SEQUENCE [LARGE SCALE GENOMIC DNA]</scope>
    <source>
        <strain evidence="2 4">F1-27</strain>
    </source>
</reference>
<feature type="region of interest" description="Disordered" evidence="1">
    <location>
        <begin position="152"/>
        <end position="180"/>
    </location>
</feature>
<reference evidence="3 5" key="1">
    <citation type="submission" date="2018-04" db="EMBL/GenBank/DDBJ databases">
        <title>Complete genome sequences of Streptomyces griseoviridis K61 and characterization of antagonistic properties of biological control agents.</title>
        <authorList>
            <person name="Mariita R.M."/>
            <person name="Sello J.K."/>
        </authorList>
    </citation>
    <scope>NUCLEOTIDE SEQUENCE [LARGE SCALE GENOMIC DNA]</scope>
    <source>
        <strain evidence="3 5">K61</strain>
    </source>
</reference>
<dbReference type="Proteomes" id="UP000271291">
    <property type="component" value="Chromosome"/>
</dbReference>
<sequence>MTEHTRLLGEVVPVLEELSAEAARIQEGEITEPVRDIAPLSLRTHELAMKCTRQVHELSVSEYPAMKDGAENLVHLVGACAQISLAATLCNLAIHHRTEILLYQDADSTPSASRDQLRRAGVEMERAATTYGAVARRLSRRLASFSARAEDRRLISEAQGPRQQKAPSTPSPRIARRHTR</sequence>
<protein>
    <submittedName>
        <fullName evidence="2">Uncharacterized protein</fullName>
    </submittedName>
</protein>
<evidence type="ECO:0000313" key="5">
    <source>
        <dbReference type="Proteomes" id="UP000501753"/>
    </source>
</evidence>
<dbReference type="KEGG" id="sgd:ELQ87_25240"/>
<dbReference type="Proteomes" id="UP000501753">
    <property type="component" value="Chromosome"/>
</dbReference>
<dbReference type="EMBL" id="CP029078">
    <property type="protein sequence ID" value="QCN90556.1"/>
    <property type="molecule type" value="Genomic_DNA"/>
</dbReference>
<accession>A0A3S9ZQU6</accession>
<keyword evidence="5" id="KW-1185">Reference proteome</keyword>
<proteinExistence type="predicted"/>
<evidence type="ECO:0000313" key="4">
    <source>
        <dbReference type="Proteomes" id="UP000271291"/>
    </source>
</evidence>
<dbReference type="EMBL" id="CP034687">
    <property type="protein sequence ID" value="AZS90049.1"/>
    <property type="molecule type" value="Genomic_DNA"/>
</dbReference>